<dbReference type="InParanoid" id="A0A0D0AEB9"/>
<sequence>MFHLVDLGAGWLHWVEDPSIADPYSSSLPDGSWTLMSALGMPQFPMAAFTAISLIGVWHVCLSTTRGVRAERDYLMAVCEDVEGGLA</sequence>
<reference evidence="3" key="2">
    <citation type="submission" date="2015-01" db="EMBL/GenBank/DDBJ databases">
        <title>Evolutionary Origins and Diversification of the Mycorrhizal Mutualists.</title>
        <authorList>
            <consortium name="DOE Joint Genome Institute"/>
            <consortium name="Mycorrhizal Genomics Consortium"/>
            <person name="Kohler A."/>
            <person name="Kuo A."/>
            <person name="Nagy L.G."/>
            <person name="Floudas D."/>
            <person name="Copeland A."/>
            <person name="Barry K.W."/>
            <person name="Cichocki N."/>
            <person name="Veneault-Fourrey C."/>
            <person name="LaButti K."/>
            <person name="Lindquist E.A."/>
            <person name="Lipzen A."/>
            <person name="Lundell T."/>
            <person name="Morin E."/>
            <person name="Murat C."/>
            <person name="Riley R."/>
            <person name="Ohm R."/>
            <person name="Sun H."/>
            <person name="Tunlid A."/>
            <person name="Henrissat B."/>
            <person name="Grigoriev I.V."/>
            <person name="Hibbett D.S."/>
            <person name="Martin F."/>
        </authorList>
    </citation>
    <scope>NUCLEOTIDE SEQUENCE [LARGE SCALE GENOMIC DNA]</scope>
    <source>
        <strain evidence="3">UH-Slu-Lm8-n1</strain>
    </source>
</reference>
<evidence type="ECO:0000256" key="1">
    <source>
        <dbReference type="SAM" id="Phobius"/>
    </source>
</evidence>
<reference evidence="2 3" key="1">
    <citation type="submission" date="2014-04" db="EMBL/GenBank/DDBJ databases">
        <authorList>
            <consortium name="DOE Joint Genome Institute"/>
            <person name="Kuo A."/>
            <person name="Ruytinx J."/>
            <person name="Rineau F."/>
            <person name="Colpaert J."/>
            <person name="Kohler A."/>
            <person name="Nagy L.G."/>
            <person name="Floudas D."/>
            <person name="Copeland A."/>
            <person name="Barry K.W."/>
            <person name="Cichocki N."/>
            <person name="Veneault-Fourrey C."/>
            <person name="LaButti K."/>
            <person name="Lindquist E.A."/>
            <person name="Lipzen A."/>
            <person name="Lundell T."/>
            <person name="Morin E."/>
            <person name="Murat C."/>
            <person name="Sun H."/>
            <person name="Tunlid A."/>
            <person name="Henrissat B."/>
            <person name="Grigoriev I.V."/>
            <person name="Hibbett D.S."/>
            <person name="Martin F."/>
            <person name="Nordberg H.P."/>
            <person name="Cantor M.N."/>
            <person name="Hua S.X."/>
        </authorList>
    </citation>
    <scope>NUCLEOTIDE SEQUENCE [LARGE SCALE GENOMIC DNA]</scope>
    <source>
        <strain evidence="2 3">UH-Slu-Lm8-n1</strain>
    </source>
</reference>
<keyword evidence="3" id="KW-1185">Reference proteome</keyword>
<protein>
    <submittedName>
        <fullName evidence="2">Uncharacterized protein</fullName>
    </submittedName>
</protein>
<organism evidence="2 3">
    <name type="scientific">Suillus luteus UH-Slu-Lm8-n1</name>
    <dbReference type="NCBI Taxonomy" id="930992"/>
    <lineage>
        <taxon>Eukaryota</taxon>
        <taxon>Fungi</taxon>
        <taxon>Dikarya</taxon>
        <taxon>Basidiomycota</taxon>
        <taxon>Agaricomycotina</taxon>
        <taxon>Agaricomycetes</taxon>
        <taxon>Agaricomycetidae</taxon>
        <taxon>Boletales</taxon>
        <taxon>Suillineae</taxon>
        <taxon>Suillaceae</taxon>
        <taxon>Suillus</taxon>
    </lineage>
</organism>
<gene>
    <name evidence="2" type="ORF">CY34DRAFT_798093</name>
</gene>
<evidence type="ECO:0000313" key="2">
    <source>
        <dbReference type="EMBL" id="KIK48580.1"/>
    </source>
</evidence>
<evidence type="ECO:0000313" key="3">
    <source>
        <dbReference type="Proteomes" id="UP000054485"/>
    </source>
</evidence>
<name>A0A0D0AEB9_9AGAM</name>
<dbReference type="Proteomes" id="UP000054485">
    <property type="component" value="Unassembled WGS sequence"/>
</dbReference>
<accession>A0A0D0AEB9</accession>
<proteinExistence type="predicted"/>
<keyword evidence="1" id="KW-0472">Membrane</keyword>
<dbReference type="AlphaFoldDB" id="A0A0D0AEB9"/>
<keyword evidence="1" id="KW-0812">Transmembrane</keyword>
<dbReference type="EMBL" id="KN835137">
    <property type="protein sequence ID" value="KIK48580.1"/>
    <property type="molecule type" value="Genomic_DNA"/>
</dbReference>
<dbReference type="HOGENOM" id="CLU_2484832_0_0_1"/>
<feature type="transmembrane region" description="Helical" evidence="1">
    <location>
        <begin position="44"/>
        <end position="62"/>
    </location>
</feature>
<keyword evidence="1" id="KW-1133">Transmembrane helix</keyword>